<evidence type="ECO:0000313" key="2">
    <source>
        <dbReference type="EMBL" id="MEG3438203.1"/>
    </source>
</evidence>
<dbReference type="Pfam" id="PF00903">
    <property type="entry name" value="Glyoxalase"/>
    <property type="match status" value="1"/>
</dbReference>
<dbReference type="PROSITE" id="PS51819">
    <property type="entry name" value="VOC"/>
    <property type="match status" value="1"/>
</dbReference>
<protein>
    <submittedName>
        <fullName evidence="2">VOC family protein</fullName>
    </submittedName>
</protein>
<dbReference type="PANTHER" id="PTHR33993">
    <property type="entry name" value="GLYOXALASE-RELATED"/>
    <property type="match status" value="1"/>
</dbReference>
<evidence type="ECO:0000259" key="1">
    <source>
        <dbReference type="PROSITE" id="PS51819"/>
    </source>
</evidence>
<dbReference type="SUPFAM" id="SSF54593">
    <property type="entry name" value="Glyoxalase/Bleomycin resistance protein/Dihydroxybiphenyl dioxygenase"/>
    <property type="match status" value="1"/>
</dbReference>
<accession>A0AAW9QX95</accession>
<dbReference type="RefSeq" id="WP_332865684.1">
    <property type="nucleotide sequence ID" value="NZ_JBAFSM010000024.1"/>
</dbReference>
<dbReference type="AlphaFoldDB" id="A0AAW9QX95"/>
<dbReference type="InterPro" id="IPR052164">
    <property type="entry name" value="Anthracycline_SecMetBiosynth"/>
</dbReference>
<dbReference type="CDD" id="cd07247">
    <property type="entry name" value="SgaA_N_like"/>
    <property type="match status" value="1"/>
</dbReference>
<organism evidence="2 3">
    <name type="scientific">Pannus brasiliensis CCIBt3594</name>
    <dbReference type="NCBI Taxonomy" id="1427578"/>
    <lineage>
        <taxon>Bacteria</taxon>
        <taxon>Bacillati</taxon>
        <taxon>Cyanobacteriota</taxon>
        <taxon>Cyanophyceae</taxon>
        <taxon>Oscillatoriophycideae</taxon>
        <taxon>Chroococcales</taxon>
        <taxon>Microcystaceae</taxon>
        <taxon>Pannus</taxon>
    </lineage>
</organism>
<dbReference type="InterPro" id="IPR004360">
    <property type="entry name" value="Glyas_Fos-R_dOase_dom"/>
</dbReference>
<proteinExistence type="predicted"/>
<keyword evidence="3" id="KW-1185">Reference proteome</keyword>
<evidence type="ECO:0000313" key="3">
    <source>
        <dbReference type="Proteomes" id="UP001328733"/>
    </source>
</evidence>
<reference evidence="2 3" key="1">
    <citation type="submission" date="2024-01" db="EMBL/GenBank/DDBJ databases">
        <title>Genomic insights into the taxonomy and metabolism of the cyanobacterium Pannus brasiliensis CCIBt3594.</title>
        <authorList>
            <person name="Machado M."/>
            <person name="Botero N.B."/>
            <person name="Andreote A.P.D."/>
            <person name="Feitosa A.M.T."/>
            <person name="Popin R."/>
            <person name="Sivonen K."/>
            <person name="Fiore M.F."/>
        </authorList>
    </citation>
    <scope>NUCLEOTIDE SEQUENCE [LARGE SCALE GENOMIC DNA]</scope>
    <source>
        <strain evidence="2 3">CCIBt3594</strain>
    </source>
</reference>
<dbReference type="EMBL" id="JBAFSM010000024">
    <property type="protein sequence ID" value="MEG3438203.1"/>
    <property type="molecule type" value="Genomic_DNA"/>
</dbReference>
<name>A0AAW9QX95_9CHRO</name>
<dbReference type="InterPro" id="IPR029068">
    <property type="entry name" value="Glyas_Bleomycin-R_OHBP_Dase"/>
</dbReference>
<dbReference type="Proteomes" id="UP001328733">
    <property type="component" value="Unassembled WGS sequence"/>
</dbReference>
<comment type="caution">
    <text evidence="2">The sequence shown here is derived from an EMBL/GenBank/DDBJ whole genome shotgun (WGS) entry which is preliminary data.</text>
</comment>
<dbReference type="Gene3D" id="3.10.180.10">
    <property type="entry name" value="2,3-Dihydroxybiphenyl 1,2-Dioxygenase, domain 1"/>
    <property type="match status" value="1"/>
</dbReference>
<dbReference type="PANTHER" id="PTHR33993:SF14">
    <property type="entry name" value="GB|AAF24581.1"/>
    <property type="match status" value="1"/>
</dbReference>
<dbReference type="InterPro" id="IPR037523">
    <property type="entry name" value="VOC_core"/>
</dbReference>
<feature type="domain" description="VOC" evidence="1">
    <location>
        <begin position="9"/>
        <end position="124"/>
    </location>
</feature>
<gene>
    <name evidence="2" type="ORF">V0288_13825</name>
</gene>
<sequence length="129" mass="13748">MNPFQTPGAFSWCELITSDTSAAKVFYEGVFGWRFKEGTVTGAEYSVIEVEGREIGGISPVPASSPGMKPTWGVYVTVEDLDRTLQKVEELGGTVLLPPIPIPPASRFALIQDPQGANLAVIDHGSPVG</sequence>